<comment type="caution">
    <text evidence="2">The sequence shown here is derived from an EMBL/GenBank/DDBJ whole genome shotgun (WGS) entry which is preliminary data.</text>
</comment>
<feature type="compositionally biased region" description="Gly residues" evidence="1">
    <location>
        <begin position="89"/>
        <end position="103"/>
    </location>
</feature>
<feature type="region of interest" description="Disordered" evidence="1">
    <location>
        <begin position="73"/>
        <end position="119"/>
    </location>
</feature>
<gene>
    <name evidence="2" type="ORF">PCOR1329_LOCUS71657</name>
</gene>
<dbReference type="EMBL" id="CAUYUJ010019525">
    <property type="protein sequence ID" value="CAK0891817.1"/>
    <property type="molecule type" value="Genomic_DNA"/>
</dbReference>
<accession>A0ABN9X1L8</accession>
<reference evidence="2" key="1">
    <citation type="submission" date="2023-10" db="EMBL/GenBank/DDBJ databases">
        <authorList>
            <person name="Chen Y."/>
            <person name="Shah S."/>
            <person name="Dougan E. K."/>
            <person name="Thang M."/>
            <person name="Chan C."/>
        </authorList>
    </citation>
    <scope>NUCLEOTIDE SEQUENCE [LARGE SCALE GENOMIC DNA]</scope>
</reference>
<feature type="region of interest" description="Disordered" evidence="1">
    <location>
        <begin position="1"/>
        <end position="56"/>
    </location>
</feature>
<sequence>MPCFLRRRPQGRGDTACEAAGPPPRWARERAARPLTGPTSIRFGIESGWPDPGASLRLPSPSGVSILRIGRKFSASPPLAPPPAAASVEGGGAVSVGEGGAGRGPEQPPADLPADPSPVADNAHELVLRSPFVLCRRCGAYVSAERGAKRLKDLCPGPLPPLDRCSPAERERRRRREKLLQGLHPTSGASPGA</sequence>
<evidence type="ECO:0000256" key="1">
    <source>
        <dbReference type="SAM" id="MobiDB-lite"/>
    </source>
</evidence>
<name>A0ABN9X1L8_9DINO</name>
<evidence type="ECO:0000313" key="3">
    <source>
        <dbReference type="Proteomes" id="UP001189429"/>
    </source>
</evidence>
<evidence type="ECO:0000313" key="2">
    <source>
        <dbReference type="EMBL" id="CAK0891817.1"/>
    </source>
</evidence>
<keyword evidence="3" id="KW-1185">Reference proteome</keyword>
<dbReference type="Proteomes" id="UP001189429">
    <property type="component" value="Unassembled WGS sequence"/>
</dbReference>
<feature type="region of interest" description="Disordered" evidence="1">
    <location>
        <begin position="150"/>
        <end position="193"/>
    </location>
</feature>
<proteinExistence type="predicted"/>
<protein>
    <submittedName>
        <fullName evidence="2">Uncharacterized protein</fullName>
    </submittedName>
</protein>
<organism evidence="2 3">
    <name type="scientific">Prorocentrum cordatum</name>
    <dbReference type="NCBI Taxonomy" id="2364126"/>
    <lineage>
        <taxon>Eukaryota</taxon>
        <taxon>Sar</taxon>
        <taxon>Alveolata</taxon>
        <taxon>Dinophyceae</taxon>
        <taxon>Prorocentrales</taxon>
        <taxon>Prorocentraceae</taxon>
        <taxon>Prorocentrum</taxon>
    </lineage>
</organism>
<feature type="compositionally biased region" description="Basic residues" evidence="1">
    <location>
        <begin position="1"/>
        <end position="10"/>
    </location>
</feature>